<dbReference type="AlphaFoldDB" id="A0A494XG86"/>
<dbReference type="GO" id="GO:0005886">
    <property type="term" value="C:plasma membrane"/>
    <property type="evidence" value="ECO:0007669"/>
    <property type="project" value="UniProtKB-SubCell"/>
</dbReference>
<dbReference type="Pfam" id="PF00482">
    <property type="entry name" value="T2SSF"/>
    <property type="match status" value="1"/>
</dbReference>
<keyword evidence="4 7" id="KW-0812">Transmembrane</keyword>
<accession>A0A494XG86</accession>
<evidence type="ECO:0000256" key="7">
    <source>
        <dbReference type="SAM" id="Phobius"/>
    </source>
</evidence>
<dbReference type="Gene3D" id="1.20.81.30">
    <property type="entry name" value="Type II secretion system (T2SS), domain F"/>
    <property type="match status" value="1"/>
</dbReference>
<feature type="transmembrane region" description="Helical" evidence="7">
    <location>
        <begin position="316"/>
        <end position="345"/>
    </location>
</feature>
<dbReference type="InterPro" id="IPR018076">
    <property type="entry name" value="T2SS_GspF_dom"/>
</dbReference>
<reference evidence="9 10" key="1">
    <citation type="submission" date="2018-10" db="EMBL/GenBank/DDBJ databases">
        <title>Paraburkholderia sp. 7MK8-2, isolated from soil.</title>
        <authorList>
            <person name="Gao Z.-H."/>
            <person name="Qiu L.-H."/>
        </authorList>
    </citation>
    <scope>NUCLEOTIDE SEQUENCE [LARGE SCALE GENOMIC DNA]</scope>
    <source>
        <strain evidence="9 10">7MK8-2</strain>
    </source>
</reference>
<dbReference type="Proteomes" id="UP000280434">
    <property type="component" value="Unassembled WGS sequence"/>
</dbReference>
<dbReference type="RefSeq" id="WP_121278512.1">
    <property type="nucleotide sequence ID" value="NZ_RBZV01000005.1"/>
</dbReference>
<keyword evidence="3" id="KW-1003">Cell membrane</keyword>
<name>A0A494XG86_9BURK</name>
<evidence type="ECO:0000256" key="5">
    <source>
        <dbReference type="ARBA" id="ARBA00022989"/>
    </source>
</evidence>
<feature type="domain" description="Type II secretion system protein GspF" evidence="8">
    <location>
        <begin position="15"/>
        <end position="136"/>
    </location>
</feature>
<dbReference type="InterPro" id="IPR003004">
    <property type="entry name" value="GspF/PilC"/>
</dbReference>
<comment type="subcellular location">
    <subcellularLocation>
        <location evidence="1">Cell membrane</location>
        <topology evidence="1">Multi-pass membrane protein</topology>
    </subcellularLocation>
</comment>
<feature type="transmembrane region" description="Helical" evidence="7">
    <location>
        <begin position="155"/>
        <end position="181"/>
    </location>
</feature>
<evidence type="ECO:0000259" key="8">
    <source>
        <dbReference type="Pfam" id="PF00482"/>
    </source>
</evidence>
<evidence type="ECO:0000256" key="2">
    <source>
        <dbReference type="ARBA" id="ARBA00005745"/>
    </source>
</evidence>
<keyword evidence="10" id="KW-1185">Reference proteome</keyword>
<evidence type="ECO:0000256" key="6">
    <source>
        <dbReference type="ARBA" id="ARBA00023136"/>
    </source>
</evidence>
<dbReference type="EMBL" id="RBZV01000005">
    <property type="protein sequence ID" value="RKP47566.1"/>
    <property type="molecule type" value="Genomic_DNA"/>
</dbReference>
<dbReference type="PANTHER" id="PTHR30012:SF0">
    <property type="entry name" value="TYPE II SECRETION SYSTEM PROTEIN F-RELATED"/>
    <property type="match status" value="1"/>
</dbReference>
<keyword evidence="6 7" id="KW-0472">Membrane</keyword>
<feature type="transmembrane region" description="Helical" evidence="7">
    <location>
        <begin position="113"/>
        <end position="135"/>
    </location>
</feature>
<comment type="caution">
    <text evidence="9">The sequence shown here is derived from an EMBL/GenBank/DDBJ whole genome shotgun (WGS) entry which is preliminary data.</text>
</comment>
<gene>
    <name evidence="9" type="ORF">D7S89_15170</name>
</gene>
<sequence>MTAGLSWSLRKRLYEQASSQIDNGRTLTEILEDFRDRLSRRGRKRSAEAAHRVWRKVIDGETLMRALADNLTDLERSVLASGEKTGQLANAMRLVLDVRERTGRIRRKLQASLFAPVMYLFALYAVLFVIGYYIVPQFTAAVPVRKWTGWAYALYAMGQIAVGWQAPVILGLFVASCLLTWWALPRWTGQQAVPGRALFDKYVMAFSVYREILGFAWLLSFAALLRAGVPDTEALAGQILTSSPWQASRLRPIYGGLKNGLKMDAAMRRSGYEFPSLDLIDEIGAYVGYPDFPDKIEVVARQYAETLERQLMFKGLLISAVFSGLMFFAFFVLQLGTNAIASILASSMGSL</sequence>
<proteinExistence type="inferred from homology"/>
<keyword evidence="5 7" id="KW-1133">Transmembrane helix</keyword>
<protein>
    <submittedName>
        <fullName evidence="9">Type II secretion system protein</fullName>
    </submittedName>
</protein>
<comment type="similarity">
    <text evidence="2">Belongs to the GSP F family.</text>
</comment>
<evidence type="ECO:0000256" key="4">
    <source>
        <dbReference type="ARBA" id="ARBA00022692"/>
    </source>
</evidence>
<dbReference type="OrthoDB" id="8957672at2"/>
<evidence type="ECO:0000256" key="1">
    <source>
        <dbReference type="ARBA" id="ARBA00004651"/>
    </source>
</evidence>
<evidence type="ECO:0000256" key="3">
    <source>
        <dbReference type="ARBA" id="ARBA00022475"/>
    </source>
</evidence>
<evidence type="ECO:0000313" key="9">
    <source>
        <dbReference type="EMBL" id="RKP47566.1"/>
    </source>
</evidence>
<dbReference type="InterPro" id="IPR042094">
    <property type="entry name" value="T2SS_GspF_sf"/>
</dbReference>
<evidence type="ECO:0000313" key="10">
    <source>
        <dbReference type="Proteomes" id="UP000280434"/>
    </source>
</evidence>
<organism evidence="9 10">
    <name type="scientific">Trinickia fusca</name>
    <dbReference type="NCBI Taxonomy" id="2419777"/>
    <lineage>
        <taxon>Bacteria</taxon>
        <taxon>Pseudomonadati</taxon>
        <taxon>Pseudomonadota</taxon>
        <taxon>Betaproteobacteria</taxon>
        <taxon>Burkholderiales</taxon>
        <taxon>Burkholderiaceae</taxon>
        <taxon>Trinickia</taxon>
    </lineage>
</organism>
<dbReference type="PANTHER" id="PTHR30012">
    <property type="entry name" value="GENERAL SECRETION PATHWAY PROTEIN"/>
    <property type="match status" value="1"/>
</dbReference>